<accession>A0A2T0TYR9</accession>
<keyword evidence="1" id="KW-0472">Membrane</keyword>
<dbReference type="AlphaFoldDB" id="A0A2T0TYR9"/>
<dbReference type="RefSeq" id="WP_106298936.1">
    <property type="nucleotide sequence ID" value="NZ_PVTI01000038.1"/>
</dbReference>
<evidence type="ECO:0000313" key="3">
    <source>
        <dbReference type="Proteomes" id="UP000237822"/>
    </source>
</evidence>
<protein>
    <submittedName>
        <fullName evidence="2">Uncharacterized protein</fullName>
    </submittedName>
</protein>
<name>A0A2T0TYR9_9MICO</name>
<keyword evidence="1" id="KW-0812">Transmembrane</keyword>
<dbReference type="EMBL" id="PVTI01000038">
    <property type="protein sequence ID" value="PRY50793.1"/>
    <property type="molecule type" value="Genomic_DNA"/>
</dbReference>
<evidence type="ECO:0000313" key="2">
    <source>
        <dbReference type="EMBL" id="PRY50793.1"/>
    </source>
</evidence>
<dbReference type="Proteomes" id="UP000237822">
    <property type="component" value="Unassembled WGS sequence"/>
</dbReference>
<keyword evidence="1" id="KW-1133">Transmembrane helix</keyword>
<evidence type="ECO:0000256" key="1">
    <source>
        <dbReference type="SAM" id="Phobius"/>
    </source>
</evidence>
<organism evidence="2 3">
    <name type="scientific">Knoellia remsis</name>
    <dbReference type="NCBI Taxonomy" id="407159"/>
    <lineage>
        <taxon>Bacteria</taxon>
        <taxon>Bacillati</taxon>
        <taxon>Actinomycetota</taxon>
        <taxon>Actinomycetes</taxon>
        <taxon>Micrococcales</taxon>
        <taxon>Intrasporangiaceae</taxon>
        <taxon>Knoellia</taxon>
    </lineage>
</organism>
<comment type="caution">
    <text evidence="2">The sequence shown here is derived from an EMBL/GenBank/DDBJ whole genome shotgun (WGS) entry which is preliminary data.</text>
</comment>
<gene>
    <name evidence="2" type="ORF">BCF74_13815</name>
</gene>
<sequence>MADFPSLDIVRAEFDVRLEEQTRLASAFDTRAGVVVGFSGVLIGLSASTQSWFHFAAQVLAAVAAGVALWAIWFRVAGSVDPRALRNAYLNSAPEVTKLRVLDTKIWLFEQDEVRFRAKVRRLTFSLWLLGGAVLLLLLGSTVEVFG</sequence>
<keyword evidence="3" id="KW-1185">Reference proteome</keyword>
<feature type="transmembrane region" description="Helical" evidence="1">
    <location>
        <begin position="125"/>
        <end position="146"/>
    </location>
</feature>
<proteinExistence type="predicted"/>
<reference evidence="2 3" key="1">
    <citation type="submission" date="2018-03" db="EMBL/GenBank/DDBJ databases">
        <title>Genomic Encyclopedia of Archaeal and Bacterial Type Strains, Phase II (KMG-II): from individual species to whole genera.</title>
        <authorList>
            <person name="Goeker M."/>
        </authorList>
    </citation>
    <scope>NUCLEOTIDE SEQUENCE [LARGE SCALE GENOMIC DNA]</scope>
    <source>
        <strain evidence="2 3">ATCC BAA-1496</strain>
    </source>
</reference>
<feature type="transmembrane region" description="Helical" evidence="1">
    <location>
        <begin position="55"/>
        <end position="76"/>
    </location>
</feature>